<feature type="transmembrane region" description="Helical" evidence="1">
    <location>
        <begin position="34"/>
        <end position="59"/>
    </location>
</feature>
<sequence length="166" mass="19014">MRTGGIKIEKEQTKPKRSIFRGIKSGVLGILRQFYLFAIPSCLFYSIMFMIWILTYAFMKVNYKIIAFVTIPLISFLIVSVILNGKKPKIIIAVILSLLFLVGMIAFVHAFVLNSQVNTLFIVASQDIKTLMRINIILAVTSIFFALIAYFIHQWNIFKELTKKAK</sequence>
<dbReference type="EMBL" id="CP017813">
    <property type="protein sequence ID" value="APJ38677.1"/>
    <property type="molecule type" value="Genomic_DNA"/>
</dbReference>
<keyword evidence="1" id="KW-0472">Membrane</keyword>
<feature type="transmembrane region" description="Helical" evidence="1">
    <location>
        <begin position="90"/>
        <end position="112"/>
    </location>
</feature>
<gene>
    <name evidence="2" type="ORF">BLA55_03385</name>
</gene>
<dbReference type="KEGG" id="mpul:BLA55_03385"/>
<keyword evidence="1" id="KW-1133">Transmembrane helix</keyword>
<proteinExistence type="predicted"/>
<protein>
    <submittedName>
        <fullName evidence="2">Uncharacterized protein</fullName>
    </submittedName>
</protein>
<name>A0A1L4FSS3_9BACT</name>
<dbReference type="AlphaFoldDB" id="A0A1L4FSS3"/>
<dbReference type="STRING" id="48003.BLA55_03385"/>
<evidence type="ECO:0000313" key="3">
    <source>
        <dbReference type="Proteomes" id="UP000184322"/>
    </source>
</evidence>
<organism evidence="2 3">
    <name type="scientific">Mycoplasmopsis pullorum</name>
    <dbReference type="NCBI Taxonomy" id="48003"/>
    <lineage>
        <taxon>Bacteria</taxon>
        <taxon>Bacillati</taxon>
        <taxon>Mycoplasmatota</taxon>
        <taxon>Mycoplasmoidales</taxon>
        <taxon>Metamycoplasmataceae</taxon>
        <taxon>Mycoplasmopsis</taxon>
    </lineage>
</organism>
<accession>A0A1L4FSS3</accession>
<dbReference type="Proteomes" id="UP000184322">
    <property type="component" value="Chromosome"/>
</dbReference>
<dbReference type="RefSeq" id="WP_073372682.1">
    <property type="nucleotide sequence ID" value="NZ_CP017813.1"/>
</dbReference>
<evidence type="ECO:0000256" key="1">
    <source>
        <dbReference type="SAM" id="Phobius"/>
    </source>
</evidence>
<feature type="transmembrane region" description="Helical" evidence="1">
    <location>
        <begin position="65"/>
        <end position="83"/>
    </location>
</feature>
<evidence type="ECO:0000313" key="2">
    <source>
        <dbReference type="EMBL" id="APJ38677.1"/>
    </source>
</evidence>
<reference evidence="3" key="1">
    <citation type="submission" date="2016-10" db="EMBL/GenBank/DDBJ databases">
        <authorList>
            <person name="Beylefeld A."/>
            <person name="Abolnik C."/>
        </authorList>
    </citation>
    <scope>NUCLEOTIDE SEQUENCE [LARGE SCALE GENOMIC DNA]</scope>
    <source>
        <strain evidence="3">B359_6</strain>
    </source>
</reference>
<keyword evidence="3" id="KW-1185">Reference proteome</keyword>
<feature type="transmembrane region" description="Helical" evidence="1">
    <location>
        <begin position="132"/>
        <end position="152"/>
    </location>
</feature>
<keyword evidence="1" id="KW-0812">Transmembrane</keyword>